<keyword evidence="8 9" id="KW-0472">Membrane</keyword>
<comment type="subcellular location">
    <subcellularLocation>
        <location evidence="2">Membrane</location>
    </subcellularLocation>
</comment>
<evidence type="ECO:0000256" key="8">
    <source>
        <dbReference type="ARBA" id="ARBA00023136"/>
    </source>
</evidence>
<dbReference type="InterPro" id="IPR036890">
    <property type="entry name" value="HATPase_C_sf"/>
</dbReference>
<evidence type="ECO:0000313" key="13">
    <source>
        <dbReference type="Proteomes" id="UP000176273"/>
    </source>
</evidence>
<dbReference type="SUPFAM" id="SSF158472">
    <property type="entry name" value="HAMP domain-like"/>
    <property type="match status" value="1"/>
</dbReference>
<evidence type="ECO:0000259" key="11">
    <source>
        <dbReference type="PROSITE" id="PS50885"/>
    </source>
</evidence>
<dbReference type="PROSITE" id="PS50885">
    <property type="entry name" value="HAMP"/>
    <property type="match status" value="1"/>
</dbReference>
<dbReference type="Gene3D" id="3.30.450.20">
    <property type="entry name" value="PAS domain"/>
    <property type="match status" value="1"/>
</dbReference>
<dbReference type="FunFam" id="3.30.565.10:FF:000006">
    <property type="entry name" value="Sensor histidine kinase WalK"/>
    <property type="match status" value="1"/>
</dbReference>
<dbReference type="Proteomes" id="UP000176273">
    <property type="component" value="Unassembled WGS sequence"/>
</dbReference>
<feature type="transmembrane region" description="Helical" evidence="9">
    <location>
        <begin position="12"/>
        <end position="34"/>
    </location>
</feature>
<evidence type="ECO:0000256" key="4">
    <source>
        <dbReference type="ARBA" id="ARBA00022553"/>
    </source>
</evidence>
<comment type="caution">
    <text evidence="12">The sequence shown here is derived from an EMBL/GenBank/DDBJ whole genome shotgun (WGS) entry which is preliminary data.</text>
</comment>
<evidence type="ECO:0000313" key="12">
    <source>
        <dbReference type="EMBL" id="OGG36714.1"/>
    </source>
</evidence>
<dbReference type="SMART" id="SM00304">
    <property type="entry name" value="HAMP"/>
    <property type="match status" value="1"/>
</dbReference>
<dbReference type="PROSITE" id="PS50109">
    <property type="entry name" value="HIS_KIN"/>
    <property type="match status" value="1"/>
</dbReference>
<evidence type="ECO:0000256" key="5">
    <source>
        <dbReference type="ARBA" id="ARBA00022679"/>
    </source>
</evidence>
<dbReference type="STRING" id="1798468.A2110_00040"/>
<dbReference type="Pfam" id="PF00512">
    <property type="entry name" value="HisKA"/>
    <property type="match status" value="1"/>
</dbReference>
<dbReference type="PANTHER" id="PTHR43711:SF1">
    <property type="entry name" value="HISTIDINE KINASE 1"/>
    <property type="match status" value="1"/>
</dbReference>
<dbReference type="InterPro" id="IPR005467">
    <property type="entry name" value="His_kinase_dom"/>
</dbReference>
<dbReference type="SUPFAM" id="SSF55874">
    <property type="entry name" value="ATPase domain of HSP90 chaperone/DNA topoisomerase II/histidine kinase"/>
    <property type="match status" value="1"/>
</dbReference>
<dbReference type="PANTHER" id="PTHR43711">
    <property type="entry name" value="TWO-COMPONENT HISTIDINE KINASE"/>
    <property type="match status" value="1"/>
</dbReference>
<evidence type="ECO:0000256" key="3">
    <source>
        <dbReference type="ARBA" id="ARBA00012438"/>
    </source>
</evidence>
<feature type="domain" description="Histidine kinase" evidence="10">
    <location>
        <begin position="402"/>
        <end position="624"/>
    </location>
</feature>
<dbReference type="PRINTS" id="PR00344">
    <property type="entry name" value="BCTRLSENSOR"/>
</dbReference>
<dbReference type="AlphaFoldDB" id="A0A1F6BIG8"/>
<dbReference type="FunFam" id="1.10.287.130:FF:000001">
    <property type="entry name" value="Two-component sensor histidine kinase"/>
    <property type="match status" value="1"/>
</dbReference>
<dbReference type="CDD" id="cd06225">
    <property type="entry name" value="HAMP"/>
    <property type="match status" value="1"/>
</dbReference>
<dbReference type="CDD" id="cd00082">
    <property type="entry name" value="HisKA"/>
    <property type="match status" value="1"/>
</dbReference>
<dbReference type="InterPro" id="IPR003661">
    <property type="entry name" value="HisK_dim/P_dom"/>
</dbReference>
<dbReference type="SMART" id="SM00387">
    <property type="entry name" value="HATPase_c"/>
    <property type="match status" value="1"/>
</dbReference>
<evidence type="ECO:0000256" key="2">
    <source>
        <dbReference type="ARBA" id="ARBA00004370"/>
    </source>
</evidence>
<keyword evidence="4" id="KW-0597">Phosphoprotein</keyword>
<dbReference type="InterPro" id="IPR003594">
    <property type="entry name" value="HATPase_dom"/>
</dbReference>
<protein>
    <recommendedName>
        <fullName evidence="3">histidine kinase</fullName>
        <ecNumber evidence="3">2.7.13.3</ecNumber>
    </recommendedName>
</protein>
<dbReference type="GO" id="GO:0016020">
    <property type="term" value="C:membrane"/>
    <property type="evidence" value="ECO:0007669"/>
    <property type="project" value="UniProtKB-SubCell"/>
</dbReference>
<proteinExistence type="predicted"/>
<dbReference type="Pfam" id="PF00672">
    <property type="entry name" value="HAMP"/>
    <property type="match status" value="1"/>
</dbReference>
<dbReference type="Gene3D" id="1.10.287.130">
    <property type="match status" value="1"/>
</dbReference>
<evidence type="ECO:0000256" key="1">
    <source>
        <dbReference type="ARBA" id="ARBA00000085"/>
    </source>
</evidence>
<dbReference type="Gene3D" id="3.30.565.10">
    <property type="entry name" value="Histidine kinase-like ATPase, C-terminal domain"/>
    <property type="match status" value="1"/>
</dbReference>
<dbReference type="EMBL" id="MFKH01000017">
    <property type="protein sequence ID" value="OGG36714.1"/>
    <property type="molecule type" value="Genomic_DNA"/>
</dbReference>
<accession>A0A1F6BIG8</accession>
<dbReference type="InterPro" id="IPR036097">
    <property type="entry name" value="HisK_dim/P_sf"/>
</dbReference>
<evidence type="ECO:0000256" key="6">
    <source>
        <dbReference type="ARBA" id="ARBA00022777"/>
    </source>
</evidence>
<dbReference type="Pfam" id="PF02518">
    <property type="entry name" value="HATPase_c"/>
    <property type="match status" value="1"/>
</dbReference>
<name>A0A1F6BIG8_9BACT</name>
<dbReference type="GO" id="GO:0000155">
    <property type="term" value="F:phosphorelay sensor kinase activity"/>
    <property type="evidence" value="ECO:0007669"/>
    <property type="project" value="InterPro"/>
</dbReference>
<feature type="transmembrane region" description="Helical" evidence="9">
    <location>
        <begin position="178"/>
        <end position="197"/>
    </location>
</feature>
<dbReference type="InterPro" id="IPR004358">
    <property type="entry name" value="Sig_transdc_His_kin-like_C"/>
</dbReference>
<keyword evidence="9" id="KW-1133">Transmembrane helix</keyword>
<comment type="catalytic activity">
    <reaction evidence="1">
        <text>ATP + protein L-histidine = ADP + protein N-phospho-L-histidine.</text>
        <dbReference type="EC" id="2.7.13.3"/>
    </reaction>
</comment>
<keyword evidence="7" id="KW-0902">Two-component regulatory system</keyword>
<reference evidence="12 13" key="1">
    <citation type="journal article" date="2016" name="Nat. Commun.">
        <title>Thousands of microbial genomes shed light on interconnected biogeochemical processes in an aquifer system.</title>
        <authorList>
            <person name="Anantharaman K."/>
            <person name="Brown C.T."/>
            <person name="Hug L.A."/>
            <person name="Sharon I."/>
            <person name="Castelle C.J."/>
            <person name="Probst A.J."/>
            <person name="Thomas B.C."/>
            <person name="Singh A."/>
            <person name="Wilkins M.J."/>
            <person name="Karaoz U."/>
            <person name="Brodie E.L."/>
            <person name="Williams K.H."/>
            <person name="Hubbard S.S."/>
            <person name="Banfield J.F."/>
        </authorList>
    </citation>
    <scope>NUCLEOTIDE SEQUENCE [LARGE SCALE GENOMIC DNA]</scope>
</reference>
<gene>
    <name evidence="12" type="ORF">A2110_00040</name>
</gene>
<organism evidence="12 13">
    <name type="scientific">Candidatus Jorgensenbacteria bacterium GWA1_54_12</name>
    <dbReference type="NCBI Taxonomy" id="1798468"/>
    <lineage>
        <taxon>Bacteria</taxon>
        <taxon>Candidatus Joergenseniibacteriota</taxon>
    </lineage>
</organism>
<keyword evidence="9" id="KW-0812">Transmembrane</keyword>
<dbReference type="InterPro" id="IPR050736">
    <property type="entry name" value="Sensor_HK_Regulatory"/>
</dbReference>
<dbReference type="EC" id="2.7.13.3" evidence="3"/>
<dbReference type="InterPro" id="IPR003660">
    <property type="entry name" value="HAMP_dom"/>
</dbReference>
<keyword evidence="6" id="KW-0418">Kinase</keyword>
<sequence length="626" mass="69698">MRSIRTRLLVSFSAIIVVLLALSVVFVFMHLTLIKWYKDITTNMIDEYRLTEVSTELTNSFITLAKAINDESLQDRYDGLRAEIQMLFSKLDSSIVNKSSQVAYLGLKNTVNRLAREVDAGINAVREGNISIVGSTYDTALRQSYFVAQNTGVLILNELRYAEQVQANVAQSEFWSRVLGIVLFVLTAIAAAVYSILSSRRIVTPLGKLTKVAQGITGGNFNLSVGRELLDERDETGILARSFNVMIRYLQSTIQELDAEKRGVEKKIVGRTHELQEEQARFLASIYSLPLGFILANTEHVLLLKNDSANAALGLPPGNFSIRTAMQALGDAIDMQGKIEECMTKKETIVSDVEHRNKFLKLFFAPIALSPGSDDMIGYVILLEDVTEARLLERTRDEFFAIASHELRTPLTAIQGNTELIQDFFAEKVKNKEVLSMISDIRNASARLITLVNDFLDVSRIEQHKIKFKNEPISVAAIAKEVVKTFTTAAKEKGLSMHIKTTRLLPDAFGDADHVRQVLINLVGNSVNYTKKGSITITLASEGKFLKTSVTDTGIGISDESKKLLFRKFQQAGRNIYTRDVTRGTGLGLYISKLLIEDMKGTIWLEKSEEEKGSTFVFTLPLASVI</sequence>
<feature type="domain" description="HAMP" evidence="11">
    <location>
        <begin position="200"/>
        <end position="255"/>
    </location>
</feature>
<keyword evidence="5" id="KW-0808">Transferase</keyword>
<evidence type="ECO:0000259" key="10">
    <source>
        <dbReference type="PROSITE" id="PS50109"/>
    </source>
</evidence>
<evidence type="ECO:0000256" key="7">
    <source>
        <dbReference type="ARBA" id="ARBA00023012"/>
    </source>
</evidence>
<dbReference type="Gene3D" id="6.10.340.10">
    <property type="match status" value="1"/>
</dbReference>
<dbReference type="SUPFAM" id="SSF47384">
    <property type="entry name" value="Homodimeric domain of signal transducing histidine kinase"/>
    <property type="match status" value="1"/>
</dbReference>
<evidence type="ECO:0000256" key="9">
    <source>
        <dbReference type="SAM" id="Phobius"/>
    </source>
</evidence>
<dbReference type="SMART" id="SM00388">
    <property type="entry name" value="HisKA"/>
    <property type="match status" value="1"/>
</dbReference>